<comment type="caution">
    <text evidence="10">The sequence shown here is derived from an EMBL/GenBank/DDBJ whole genome shotgun (WGS) entry which is preliminary data.</text>
</comment>
<dbReference type="PANTHER" id="PTHR10742">
    <property type="entry name" value="FLAVIN MONOAMINE OXIDASE"/>
    <property type="match status" value="1"/>
</dbReference>
<gene>
    <name evidence="10" type="ORF">MNOR_LOCUS39287</name>
</gene>
<dbReference type="Gene3D" id="3.50.50.60">
    <property type="entry name" value="FAD/NAD(P)-binding domain"/>
    <property type="match status" value="1"/>
</dbReference>
<protein>
    <recommendedName>
        <fullName evidence="9">Amine oxidase domain-containing protein</fullName>
    </recommendedName>
</protein>
<comment type="similarity">
    <text evidence="3">Belongs to the flavin monoamine oxidase family.</text>
</comment>
<dbReference type="InterPro" id="IPR002937">
    <property type="entry name" value="Amino_oxidase"/>
</dbReference>
<dbReference type="GO" id="GO:0046592">
    <property type="term" value="F:polyamine oxidase activity"/>
    <property type="evidence" value="ECO:0007669"/>
    <property type="project" value="TreeGrafter"/>
</dbReference>
<evidence type="ECO:0000313" key="10">
    <source>
        <dbReference type="EMBL" id="CAL4223918.1"/>
    </source>
</evidence>
<feature type="compositionally biased region" description="Low complexity" evidence="8">
    <location>
        <begin position="1"/>
        <end position="17"/>
    </location>
</feature>
<keyword evidence="4" id="KW-0963">Cytoplasm</keyword>
<keyword evidence="6" id="KW-0274">FAD</keyword>
<reference evidence="10 11" key="1">
    <citation type="submission" date="2024-05" db="EMBL/GenBank/DDBJ databases">
        <authorList>
            <person name="Wallberg A."/>
        </authorList>
    </citation>
    <scope>NUCLEOTIDE SEQUENCE [LARGE SCALE GENOMIC DNA]</scope>
</reference>
<keyword evidence="11" id="KW-1185">Reference proteome</keyword>
<comment type="subcellular location">
    <subcellularLocation>
        <location evidence="2">Cytoplasm</location>
    </subcellularLocation>
</comment>
<accession>A0AAV2SMP9</accession>
<evidence type="ECO:0000256" key="6">
    <source>
        <dbReference type="ARBA" id="ARBA00022827"/>
    </source>
</evidence>
<keyword evidence="5" id="KW-0285">Flavoprotein</keyword>
<organism evidence="10 11">
    <name type="scientific">Meganyctiphanes norvegica</name>
    <name type="common">Northern krill</name>
    <name type="synonym">Thysanopoda norvegica</name>
    <dbReference type="NCBI Taxonomy" id="48144"/>
    <lineage>
        <taxon>Eukaryota</taxon>
        <taxon>Metazoa</taxon>
        <taxon>Ecdysozoa</taxon>
        <taxon>Arthropoda</taxon>
        <taxon>Crustacea</taxon>
        <taxon>Multicrustacea</taxon>
        <taxon>Malacostraca</taxon>
        <taxon>Eumalacostraca</taxon>
        <taxon>Eucarida</taxon>
        <taxon>Euphausiacea</taxon>
        <taxon>Euphausiidae</taxon>
        <taxon>Meganyctiphanes</taxon>
    </lineage>
</organism>
<evidence type="ECO:0000256" key="2">
    <source>
        <dbReference type="ARBA" id="ARBA00004496"/>
    </source>
</evidence>
<dbReference type="GO" id="GO:0005737">
    <property type="term" value="C:cytoplasm"/>
    <property type="evidence" value="ECO:0007669"/>
    <property type="project" value="UniProtKB-SubCell"/>
</dbReference>
<dbReference type="InterPro" id="IPR036188">
    <property type="entry name" value="FAD/NAD-bd_sf"/>
</dbReference>
<comment type="cofactor">
    <cofactor evidence="1">
        <name>FAD</name>
        <dbReference type="ChEBI" id="CHEBI:57692"/>
    </cofactor>
</comment>
<evidence type="ECO:0000256" key="1">
    <source>
        <dbReference type="ARBA" id="ARBA00001974"/>
    </source>
</evidence>
<evidence type="ECO:0000256" key="7">
    <source>
        <dbReference type="ARBA" id="ARBA00023002"/>
    </source>
</evidence>
<evidence type="ECO:0000256" key="5">
    <source>
        <dbReference type="ARBA" id="ARBA00022630"/>
    </source>
</evidence>
<dbReference type="AlphaFoldDB" id="A0AAV2SMP9"/>
<dbReference type="PANTHER" id="PTHR10742:SF405">
    <property type="entry name" value="PEROXISOMAL N(1)-ACETYL-SPERMINE_SPERMIDINE OXIDASE"/>
    <property type="match status" value="1"/>
</dbReference>
<sequence length="132" mass="14252">IVLNMSGSGADDSGGDSTKNESQTYKIVVIGAGMAGLTAANHLLKNNIDDFVILEGRNRIGGRIIAITIDGRKMELGANWIHGVLGNPMYEVATANGLVDIVQENKPHNVVATLPDGHRVPFHILQVIYRYF</sequence>
<evidence type="ECO:0000256" key="4">
    <source>
        <dbReference type="ARBA" id="ARBA00022490"/>
    </source>
</evidence>
<evidence type="ECO:0000256" key="8">
    <source>
        <dbReference type="SAM" id="MobiDB-lite"/>
    </source>
</evidence>
<feature type="region of interest" description="Disordered" evidence="8">
    <location>
        <begin position="1"/>
        <end position="20"/>
    </location>
</feature>
<evidence type="ECO:0000256" key="3">
    <source>
        <dbReference type="ARBA" id="ARBA00005995"/>
    </source>
</evidence>
<evidence type="ECO:0000259" key="9">
    <source>
        <dbReference type="Pfam" id="PF01593"/>
    </source>
</evidence>
<dbReference type="SUPFAM" id="SSF51905">
    <property type="entry name" value="FAD/NAD(P)-binding domain"/>
    <property type="match status" value="1"/>
</dbReference>
<keyword evidence="7" id="KW-0560">Oxidoreductase</keyword>
<dbReference type="EMBL" id="CAXKWB010099993">
    <property type="protein sequence ID" value="CAL4223918.1"/>
    <property type="molecule type" value="Genomic_DNA"/>
</dbReference>
<dbReference type="InterPro" id="IPR050281">
    <property type="entry name" value="Flavin_monoamine_oxidase"/>
</dbReference>
<evidence type="ECO:0000313" key="11">
    <source>
        <dbReference type="Proteomes" id="UP001497623"/>
    </source>
</evidence>
<name>A0AAV2SMP9_MEGNR</name>
<feature type="non-terminal residue" evidence="10">
    <location>
        <position position="132"/>
    </location>
</feature>
<feature type="domain" description="Amine oxidase" evidence="9">
    <location>
        <begin position="34"/>
        <end position="126"/>
    </location>
</feature>
<dbReference type="Proteomes" id="UP001497623">
    <property type="component" value="Unassembled WGS sequence"/>
</dbReference>
<feature type="non-terminal residue" evidence="10">
    <location>
        <position position="1"/>
    </location>
</feature>
<dbReference type="Pfam" id="PF01593">
    <property type="entry name" value="Amino_oxidase"/>
    <property type="match status" value="1"/>
</dbReference>
<proteinExistence type="inferred from homology"/>